<dbReference type="InterPro" id="IPR009057">
    <property type="entry name" value="Homeodomain-like_sf"/>
</dbReference>
<dbReference type="AlphaFoldDB" id="A0A437QY68"/>
<dbReference type="GO" id="GO:0003677">
    <property type="term" value="F:DNA binding"/>
    <property type="evidence" value="ECO:0007669"/>
    <property type="project" value="UniProtKB-UniRule"/>
</dbReference>
<dbReference type="RefSeq" id="WP_127764839.1">
    <property type="nucleotide sequence ID" value="NZ_SADE01000001.1"/>
</dbReference>
<dbReference type="InterPro" id="IPR001647">
    <property type="entry name" value="HTH_TetR"/>
</dbReference>
<dbReference type="OrthoDB" id="9798857at2"/>
<keyword evidence="2 4" id="KW-0238">DNA-binding</keyword>
<evidence type="ECO:0000256" key="2">
    <source>
        <dbReference type="ARBA" id="ARBA00023125"/>
    </source>
</evidence>
<feature type="domain" description="HTH tetR-type" evidence="5">
    <location>
        <begin position="9"/>
        <end position="69"/>
    </location>
</feature>
<keyword evidence="3" id="KW-0804">Transcription</keyword>
<evidence type="ECO:0000259" key="5">
    <source>
        <dbReference type="PROSITE" id="PS50977"/>
    </source>
</evidence>
<dbReference type="PRINTS" id="PR00455">
    <property type="entry name" value="HTHTETR"/>
</dbReference>
<dbReference type="EMBL" id="SADE01000001">
    <property type="protein sequence ID" value="RVU39468.1"/>
    <property type="molecule type" value="Genomic_DNA"/>
</dbReference>
<dbReference type="Pfam" id="PF00440">
    <property type="entry name" value="TetR_N"/>
    <property type="match status" value="1"/>
</dbReference>
<dbReference type="SUPFAM" id="SSF48498">
    <property type="entry name" value="Tetracyclin repressor-like, C-terminal domain"/>
    <property type="match status" value="1"/>
</dbReference>
<reference evidence="7" key="1">
    <citation type="submission" date="2019-01" db="EMBL/GenBank/DDBJ databases">
        <title>Gri0909 isolated from a small marine red alga.</title>
        <authorList>
            <person name="Kim J."/>
            <person name="Jeong S.E."/>
            <person name="Jeon C.O."/>
        </authorList>
    </citation>
    <scope>NUCLEOTIDE SEQUENCE [LARGE SCALE GENOMIC DNA]</scope>
    <source>
        <strain evidence="7">Gri0909</strain>
    </source>
</reference>
<evidence type="ECO:0000313" key="6">
    <source>
        <dbReference type="EMBL" id="RVU39468.1"/>
    </source>
</evidence>
<keyword evidence="7" id="KW-1185">Reference proteome</keyword>
<gene>
    <name evidence="6" type="ORF">EOI86_09610</name>
</gene>
<protein>
    <submittedName>
        <fullName evidence="6">TetR/AcrR family transcriptional regulator</fullName>
    </submittedName>
</protein>
<dbReference type="Proteomes" id="UP000287447">
    <property type="component" value="Unassembled WGS sequence"/>
</dbReference>
<dbReference type="InterPro" id="IPR036271">
    <property type="entry name" value="Tet_transcr_reg_TetR-rel_C_sf"/>
</dbReference>
<accession>A0A437QY68</accession>
<evidence type="ECO:0000313" key="7">
    <source>
        <dbReference type="Proteomes" id="UP000287447"/>
    </source>
</evidence>
<dbReference type="PROSITE" id="PS50977">
    <property type="entry name" value="HTH_TETR_2"/>
    <property type="match status" value="1"/>
</dbReference>
<evidence type="ECO:0000256" key="3">
    <source>
        <dbReference type="ARBA" id="ARBA00023163"/>
    </source>
</evidence>
<feature type="DNA-binding region" description="H-T-H motif" evidence="4">
    <location>
        <begin position="32"/>
        <end position="51"/>
    </location>
</feature>
<proteinExistence type="predicted"/>
<dbReference type="PANTHER" id="PTHR47506">
    <property type="entry name" value="TRANSCRIPTIONAL REGULATORY PROTEIN"/>
    <property type="match status" value="1"/>
</dbReference>
<comment type="caution">
    <text evidence="6">The sequence shown here is derived from an EMBL/GenBank/DDBJ whole genome shotgun (WGS) entry which is preliminary data.</text>
</comment>
<dbReference type="Gene3D" id="1.10.357.10">
    <property type="entry name" value="Tetracycline Repressor, domain 2"/>
    <property type="match status" value="1"/>
</dbReference>
<dbReference type="PANTHER" id="PTHR47506:SF7">
    <property type="entry name" value="TRANSCRIPTIONAL REGULATORY PROTEIN"/>
    <property type="match status" value="1"/>
</dbReference>
<dbReference type="Gene3D" id="1.10.10.60">
    <property type="entry name" value="Homeodomain-like"/>
    <property type="match status" value="1"/>
</dbReference>
<dbReference type="SUPFAM" id="SSF46689">
    <property type="entry name" value="Homeodomain-like"/>
    <property type="match status" value="1"/>
</dbReference>
<name>A0A437QY68_9PROT</name>
<evidence type="ECO:0000256" key="1">
    <source>
        <dbReference type="ARBA" id="ARBA00023015"/>
    </source>
</evidence>
<keyword evidence="1" id="KW-0805">Transcription regulation</keyword>
<sequence length="194" mass="21465">MPLSREHKKNTRTRILEAARRLFNKRGFNNVPIDDIMAEAGLTRGGFYNHFRAKEDLYAEALTTFADGAKRAVISSAHTGPDRVLSFIRGYISRRHLQTVEDQCPLIALSTDVARAGPATRQAYEGIVRNIIEFFENEAPSNDTLTARERSLATAAICIGAMVLARTVDDKSLAEEICDASRKLAEETVIPSKA</sequence>
<evidence type="ECO:0000256" key="4">
    <source>
        <dbReference type="PROSITE-ProRule" id="PRU00335"/>
    </source>
</evidence>
<organism evidence="6 7">
    <name type="scientific">Hwanghaeella grinnelliae</name>
    <dbReference type="NCBI Taxonomy" id="2500179"/>
    <lineage>
        <taxon>Bacteria</taxon>
        <taxon>Pseudomonadati</taxon>
        <taxon>Pseudomonadota</taxon>
        <taxon>Alphaproteobacteria</taxon>
        <taxon>Rhodospirillales</taxon>
        <taxon>Rhodospirillaceae</taxon>
        <taxon>Hwanghaeella</taxon>
    </lineage>
</organism>